<evidence type="ECO:0000313" key="4">
    <source>
        <dbReference type="Proteomes" id="UP001527925"/>
    </source>
</evidence>
<protein>
    <submittedName>
        <fullName evidence="3">Uncharacterized protein</fullName>
    </submittedName>
</protein>
<feature type="transmembrane region" description="Helical" evidence="2">
    <location>
        <begin position="38"/>
        <end position="61"/>
    </location>
</feature>
<dbReference type="EMBL" id="JADGIZ020000113">
    <property type="protein sequence ID" value="KAL2911402.1"/>
    <property type="molecule type" value="Genomic_DNA"/>
</dbReference>
<accession>A0ABR4MVW8</accession>
<sequence length="417" mass="44320">MTAADPSADWATLSLAASSTDASAPAFVPLSLFGSDGVVTAAVVLAVAAILVSACAAAFFIHRGAARGFSVATTALIGVNVLALALQVAEATRVHLTPPIDALFTVRNVWMALSTVGLNLLQVEVAAVFQGSLIRLSWLEQTRLFYHLYLDGWAPGFSTTKQLGIHILKVGMVSFGIYTLLVGACGIALNTYLLVSVRRNTTQRIQMDREAMALATLGKECVRPLQGLIAFIIVLDFAGLSFFMASSLITSGQSKGMVITIDALLEISLALFGMHMSAETIMFERVVMIFRNKMPKEYVTSVGIDNWHLGADVEATLEDMNATSGRTQRVDTLTRLEAIALRQLISPDGTAVSPTASKSGFEPIDKTALSSTQLPSTSNASIETTKSDNDGVAARQADPSSREARRTAGGSSQTRDL</sequence>
<dbReference type="Proteomes" id="UP001527925">
    <property type="component" value="Unassembled WGS sequence"/>
</dbReference>
<organism evidence="3 4">
    <name type="scientific">Polyrhizophydium stewartii</name>
    <dbReference type="NCBI Taxonomy" id="2732419"/>
    <lineage>
        <taxon>Eukaryota</taxon>
        <taxon>Fungi</taxon>
        <taxon>Fungi incertae sedis</taxon>
        <taxon>Chytridiomycota</taxon>
        <taxon>Chytridiomycota incertae sedis</taxon>
        <taxon>Chytridiomycetes</taxon>
        <taxon>Rhizophydiales</taxon>
        <taxon>Rhizophydiales incertae sedis</taxon>
        <taxon>Polyrhizophydium</taxon>
    </lineage>
</organism>
<keyword evidence="2" id="KW-1133">Transmembrane helix</keyword>
<comment type="caution">
    <text evidence="3">The sequence shown here is derived from an EMBL/GenBank/DDBJ whole genome shotgun (WGS) entry which is preliminary data.</text>
</comment>
<name>A0ABR4MVW8_9FUNG</name>
<evidence type="ECO:0000256" key="2">
    <source>
        <dbReference type="SAM" id="Phobius"/>
    </source>
</evidence>
<feature type="region of interest" description="Disordered" evidence="1">
    <location>
        <begin position="351"/>
        <end position="417"/>
    </location>
</feature>
<keyword evidence="2" id="KW-0812">Transmembrane</keyword>
<evidence type="ECO:0000313" key="3">
    <source>
        <dbReference type="EMBL" id="KAL2911402.1"/>
    </source>
</evidence>
<keyword evidence="2" id="KW-0472">Membrane</keyword>
<proteinExistence type="predicted"/>
<feature type="transmembrane region" description="Helical" evidence="2">
    <location>
        <begin position="68"/>
        <end position="89"/>
    </location>
</feature>
<keyword evidence="4" id="KW-1185">Reference proteome</keyword>
<evidence type="ECO:0000256" key="1">
    <source>
        <dbReference type="SAM" id="MobiDB-lite"/>
    </source>
</evidence>
<reference evidence="3 4" key="1">
    <citation type="submission" date="2023-09" db="EMBL/GenBank/DDBJ databases">
        <title>Pangenome analysis of Batrachochytrium dendrobatidis and related Chytrids.</title>
        <authorList>
            <person name="Yacoub M.N."/>
            <person name="Stajich J.E."/>
            <person name="James T.Y."/>
        </authorList>
    </citation>
    <scope>NUCLEOTIDE SEQUENCE [LARGE SCALE GENOMIC DNA]</scope>
    <source>
        <strain evidence="3 4">JEL0888</strain>
    </source>
</reference>
<feature type="compositionally biased region" description="Polar residues" evidence="1">
    <location>
        <begin position="368"/>
        <end position="384"/>
    </location>
</feature>
<gene>
    <name evidence="3" type="ORF">HK105_209130</name>
</gene>
<feature type="transmembrane region" description="Helical" evidence="2">
    <location>
        <begin position="225"/>
        <end position="245"/>
    </location>
</feature>
<feature type="transmembrane region" description="Helical" evidence="2">
    <location>
        <begin position="175"/>
        <end position="195"/>
    </location>
</feature>